<sequence>MMGEPLKKKFPYITPKFIVGGSKPGTSITELIAAGQKIDIMFFSIGATPPTLLDPKMEYDISPLIKKYDYDLSTLEPTTVNMAKQIAKDRNTAMFLEITGTHAAQLEGMNFDIATFPVFKDAPSVGPQRCCPKNTVLRAQ</sequence>
<name>A0ABV5VTC3_9BACL</name>
<reference evidence="1 2" key="1">
    <citation type="submission" date="2024-09" db="EMBL/GenBank/DDBJ databases">
        <authorList>
            <person name="Sun Q."/>
            <person name="Mori K."/>
        </authorList>
    </citation>
    <scope>NUCLEOTIDE SEQUENCE [LARGE SCALE GENOMIC DNA]</scope>
    <source>
        <strain evidence="1 2">JCM 12520</strain>
    </source>
</reference>
<evidence type="ECO:0000313" key="2">
    <source>
        <dbReference type="Proteomes" id="UP001589619"/>
    </source>
</evidence>
<organism evidence="1 2">
    <name type="scientific">Paenibacillus hodogayensis</name>
    <dbReference type="NCBI Taxonomy" id="279208"/>
    <lineage>
        <taxon>Bacteria</taxon>
        <taxon>Bacillati</taxon>
        <taxon>Bacillota</taxon>
        <taxon>Bacilli</taxon>
        <taxon>Bacillales</taxon>
        <taxon>Paenibacillaceae</taxon>
        <taxon>Paenibacillus</taxon>
    </lineage>
</organism>
<proteinExistence type="predicted"/>
<dbReference type="RefSeq" id="WP_344912137.1">
    <property type="nucleotide sequence ID" value="NZ_BAAAYO010000010.1"/>
</dbReference>
<evidence type="ECO:0000313" key="1">
    <source>
        <dbReference type="EMBL" id="MFB9751531.1"/>
    </source>
</evidence>
<protein>
    <submittedName>
        <fullName evidence="1">Uncharacterized protein</fullName>
    </submittedName>
</protein>
<gene>
    <name evidence="1" type="ORF">ACFFNY_08110</name>
</gene>
<comment type="caution">
    <text evidence="1">The sequence shown here is derived from an EMBL/GenBank/DDBJ whole genome shotgun (WGS) entry which is preliminary data.</text>
</comment>
<accession>A0ABV5VTC3</accession>
<dbReference type="Proteomes" id="UP001589619">
    <property type="component" value="Unassembled WGS sequence"/>
</dbReference>
<dbReference type="EMBL" id="JBHMAG010000007">
    <property type="protein sequence ID" value="MFB9751531.1"/>
    <property type="molecule type" value="Genomic_DNA"/>
</dbReference>
<keyword evidence="2" id="KW-1185">Reference proteome</keyword>